<dbReference type="EMBL" id="JAYMYR010000004">
    <property type="protein sequence ID" value="KAK7369822.1"/>
    <property type="molecule type" value="Genomic_DNA"/>
</dbReference>
<accession>A0AAN9NB71</accession>
<dbReference type="AlphaFoldDB" id="A0AAN9NB71"/>
<name>A0AAN9NB71_PHACN</name>
<comment type="caution">
    <text evidence="1">The sequence shown here is derived from an EMBL/GenBank/DDBJ whole genome shotgun (WGS) entry which is preliminary data.</text>
</comment>
<dbReference type="Proteomes" id="UP001374584">
    <property type="component" value="Unassembled WGS sequence"/>
</dbReference>
<gene>
    <name evidence="1" type="ORF">VNO80_11867</name>
</gene>
<protein>
    <recommendedName>
        <fullName evidence="3">PH domain-containing protein</fullName>
    </recommendedName>
</protein>
<organism evidence="1 2">
    <name type="scientific">Phaseolus coccineus</name>
    <name type="common">Scarlet runner bean</name>
    <name type="synonym">Phaseolus multiflorus</name>
    <dbReference type="NCBI Taxonomy" id="3886"/>
    <lineage>
        <taxon>Eukaryota</taxon>
        <taxon>Viridiplantae</taxon>
        <taxon>Streptophyta</taxon>
        <taxon>Embryophyta</taxon>
        <taxon>Tracheophyta</taxon>
        <taxon>Spermatophyta</taxon>
        <taxon>Magnoliopsida</taxon>
        <taxon>eudicotyledons</taxon>
        <taxon>Gunneridae</taxon>
        <taxon>Pentapetalae</taxon>
        <taxon>rosids</taxon>
        <taxon>fabids</taxon>
        <taxon>Fabales</taxon>
        <taxon>Fabaceae</taxon>
        <taxon>Papilionoideae</taxon>
        <taxon>50 kb inversion clade</taxon>
        <taxon>NPAAA clade</taxon>
        <taxon>indigoferoid/millettioid clade</taxon>
        <taxon>Phaseoleae</taxon>
        <taxon>Phaseolus</taxon>
    </lineage>
</organism>
<proteinExistence type="predicted"/>
<evidence type="ECO:0000313" key="2">
    <source>
        <dbReference type="Proteomes" id="UP001374584"/>
    </source>
</evidence>
<evidence type="ECO:0008006" key="3">
    <source>
        <dbReference type="Google" id="ProtNLM"/>
    </source>
</evidence>
<reference evidence="1 2" key="1">
    <citation type="submission" date="2024-01" db="EMBL/GenBank/DDBJ databases">
        <title>The genomes of 5 underutilized Papilionoideae crops provide insights into root nodulation and disease resistanc.</title>
        <authorList>
            <person name="Jiang F."/>
        </authorList>
    </citation>
    <scope>NUCLEOTIDE SEQUENCE [LARGE SCALE GENOMIC DNA]</scope>
    <source>
        <strain evidence="1">JINMINGXINNONG_FW02</strain>
        <tissue evidence="1">Leaves</tissue>
    </source>
</reference>
<evidence type="ECO:0000313" key="1">
    <source>
        <dbReference type="EMBL" id="KAK7369822.1"/>
    </source>
</evidence>
<keyword evidence="2" id="KW-1185">Reference proteome</keyword>
<sequence>MKVEGKWKERYLILLERNGALKVVGVGRYSCGCTVQTEQTKTAKIPMKIVSISGSSSNFEDNQDTLSPQLK</sequence>